<dbReference type="InterPro" id="IPR054539">
    <property type="entry name" value="Beta-prop_PDH"/>
</dbReference>
<dbReference type="EMBL" id="CAJOBA010037895">
    <property type="protein sequence ID" value="CAF4051020.1"/>
    <property type="molecule type" value="Genomic_DNA"/>
</dbReference>
<dbReference type="SUPFAM" id="SSF63829">
    <property type="entry name" value="Calcium-dependent phosphotriesterase"/>
    <property type="match status" value="1"/>
</dbReference>
<dbReference type="Proteomes" id="UP000681722">
    <property type="component" value="Unassembled WGS sequence"/>
</dbReference>
<evidence type="ECO:0000313" key="6">
    <source>
        <dbReference type="Proteomes" id="UP000663829"/>
    </source>
</evidence>
<organism evidence="3 6">
    <name type="scientific">Didymodactylos carnosus</name>
    <dbReference type="NCBI Taxonomy" id="1234261"/>
    <lineage>
        <taxon>Eukaryota</taxon>
        <taxon>Metazoa</taxon>
        <taxon>Spiralia</taxon>
        <taxon>Gnathifera</taxon>
        <taxon>Rotifera</taxon>
        <taxon>Eurotatoria</taxon>
        <taxon>Bdelloidea</taxon>
        <taxon>Philodinida</taxon>
        <taxon>Philodinidae</taxon>
        <taxon>Didymodactylos</taxon>
    </lineage>
</organism>
<gene>
    <name evidence="3" type="ORF">GPM918_LOCUS26413</name>
    <name evidence="2" type="ORF">OVA965_LOCUS25933</name>
    <name evidence="4" type="ORF">SRO942_LOCUS26564</name>
    <name evidence="5" type="ORF">TMI583_LOCUS26667</name>
</gene>
<dbReference type="Pfam" id="PF22807">
    <property type="entry name" value="TrAA12"/>
    <property type="match status" value="1"/>
</dbReference>
<protein>
    <recommendedName>
        <fullName evidence="1">Pyrroloquinoline quinone-dependent pyranose dehydrogenase beta-propeller domain-containing protein</fullName>
    </recommendedName>
</protein>
<dbReference type="AlphaFoldDB" id="A0A815AB60"/>
<dbReference type="Gene3D" id="2.120.10.30">
    <property type="entry name" value="TolB, C-terminal domain"/>
    <property type="match status" value="1"/>
</dbReference>
<evidence type="ECO:0000313" key="2">
    <source>
        <dbReference type="EMBL" id="CAF1243466.1"/>
    </source>
</evidence>
<comment type="caution">
    <text evidence="3">The sequence shown here is derived from an EMBL/GenBank/DDBJ whole genome shotgun (WGS) entry which is preliminary data.</text>
</comment>
<evidence type="ECO:0000313" key="5">
    <source>
        <dbReference type="EMBL" id="CAF4051020.1"/>
    </source>
</evidence>
<dbReference type="EMBL" id="CAJNOK010016346">
    <property type="protein sequence ID" value="CAF1243466.1"/>
    <property type="molecule type" value="Genomic_DNA"/>
</dbReference>
<dbReference type="EMBL" id="CAJNOQ010010636">
    <property type="protein sequence ID" value="CAF1256995.1"/>
    <property type="molecule type" value="Genomic_DNA"/>
</dbReference>
<name>A0A815AB60_9BILA</name>
<evidence type="ECO:0000259" key="1">
    <source>
        <dbReference type="Pfam" id="PF22807"/>
    </source>
</evidence>
<sequence length="207" mass="22688">MLTLLGNNRFAFAIDPKSKAVWSGGAGQDSLSGGHPYEYLDPVSTRPTPSDYGWPVCEENHVAYTQEANCSTIIIPKLVFPAYSTIIGATFYPLKLNGLPYAFPAKWRGSLFVSMRGSWHVNSSGVPWDAPHVAFVPFGLKTRMPIKSVNWGDPYSQWIEFFTGFQDAKGNRIGRCTGVAVGPKGSLFVADDTTGNIYRIRPTTANC</sequence>
<dbReference type="EMBL" id="CAJOBC010017073">
    <property type="protein sequence ID" value="CAF4031133.1"/>
    <property type="molecule type" value="Genomic_DNA"/>
</dbReference>
<evidence type="ECO:0000313" key="3">
    <source>
        <dbReference type="EMBL" id="CAF1256995.1"/>
    </source>
</evidence>
<evidence type="ECO:0000313" key="4">
    <source>
        <dbReference type="EMBL" id="CAF4031133.1"/>
    </source>
</evidence>
<dbReference type="Proteomes" id="UP000663829">
    <property type="component" value="Unassembled WGS sequence"/>
</dbReference>
<dbReference type="Proteomes" id="UP000677228">
    <property type="component" value="Unassembled WGS sequence"/>
</dbReference>
<dbReference type="Proteomes" id="UP000682733">
    <property type="component" value="Unassembled WGS sequence"/>
</dbReference>
<proteinExistence type="predicted"/>
<reference evidence="3" key="1">
    <citation type="submission" date="2021-02" db="EMBL/GenBank/DDBJ databases">
        <authorList>
            <person name="Nowell W R."/>
        </authorList>
    </citation>
    <scope>NUCLEOTIDE SEQUENCE</scope>
</reference>
<dbReference type="InterPro" id="IPR011042">
    <property type="entry name" value="6-blade_b-propeller_TolB-like"/>
</dbReference>
<feature type="domain" description="Pyrroloquinoline quinone-dependent pyranose dehydrogenase beta-propeller" evidence="1">
    <location>
        <begin position="63"/>
        <end position="201"/>
    </location>
</feature>
<accession>A0A815AB60</accession>
<keyword evidence="6" id="KW-1185">Reference proteome</keyword>